<evidence type="ECO:0000313" key="3">
    <source>
        <dbReference type="Proteomes" id="UP000509626"/>
    </source>
</evidence>
<dbReference type="Gene3D" id="3.90.550.10">
    <property type="entry name" value="Spore Coat Polysaccharide Biosynthesis Protein SpsA, Chain A"/>
    <property type="match status" value="1"/>
</dbReference>
<proteinExistence type="predicted"/>
<dbReference type="Proteomes" id="UP000509626">
    <property type="component" value="Chromosome"/>
</dbReference>
<evidence type="ECO:0000259" key="1">
    <source>
        <dbReference type="Pfam" id="PF00483"/>
    </source>
</evidence>
<dbReference type="RefSeq" id="WP_179269514.1">
    <property type="nucleotide sequence ID" value="NZ_CP058579.1"/>
</dbReference>
<gene>
    <name evidence="2" type="ORF">HUG12_14800</name>
</gene>
<protein>
    <submittedName>
        <fullName evidence="2">NDP-sugar synthase</fullName>
    </submittedName>
</protein>
<organism evidence="2 3">
    <name type="scientific">Halorarum salinum</name>
    <dbReference type="NCBI Taxonomy" id="2743089"/>
    <lineage>
        <taxon>Archaea</taxon>
        <taxon>Methanobacteriati</taxon>
        <taxon>Methanobacteriota</taxon>
        <taxon>Stenosarchaea group</taxon>
        <taxon>Halobacteria</taxon>
        <taxon>Halobacteriales</taxon>
        <taxon>Haloferacaceae</taxon>
        <taxon>Halorarum</taxon>
    </lineage>
</organism>
<dbReference type="CDD" id="cd04181">
    <property type="entry name" value="NTP_transferase"/>
    <property type="match status" value="1"/>
</dbReference>
<evidence type="ECO:0000313" key="2">
    <source>
        <dbReference type="EMBL" id="QLG62929.1"/>
    </source>
</evidence>
<dbReference type="PANTHER" id="PTHR42883:SF2">
    <property type="entry name" value="THYMIDYLYLTRANSFERASE"/>
    <property type="match status" value="1"/>
</dbReference>
<dbReference type="GeneID" id="56038753"/>
<dbReference type="InterPro" id="IPR029044">
    <property type="entry name" value="Nucleotide-diphossugar_trans"/>
</dbReference>
<dbReference type="Gene3D" id="2.160.10.10">
    <property type="entry name" value="Hexapeptide repeat proteins"/>
    <property type="match status" value="1"/>
</dbReference>
<dbReference type="PANTHER" id="PTHR42883">
    <property type="entry name" value="GLUCOSE-1-PHOSPHATE THYMIDYLTRANSFERASE"/>
    <property type="match status" value="1"/>
</dbReference>
<reference evidence="2 3" key="1">
    <citation type="submission" date="2020-06" db="EMBL/GenBank/DDBJ databases">
        <title>NJ-3-1, isolated from saline soil.</title>
        <authorList>
            <person name="Cui H.L."/>
            <person name="Shi X."/>
        </authorList>
    </citation>
    <scope>NUCLEOTIDE SEQUENCE [LARGE SCALE GENOMIC DNA]</scope>
    <source>
        <strain evidence="2 3">NJ-3-1</strain>
    </source>
</reference>
<dbReference type="Pfam" id="PF00483">
    <property type="entry name" value="NTP_transferase"/>
    <property type="match status" value="1"/>
</dbReference>
<accession>A0A7D5LCS1</accession>
<dbReference type="KEGG" id="halu:HUG12_14800"/>
<dbReference type="OrthoDB" id="15372at2157"/>
<feature type="domain" description="Nucleotidyl transferase" evidence="1">
    <location>
        <begin position="2"/>
        <end position="237"/>
    </location>
</feature>
<dbReference type="InterPro" id="IPR005835">
    <property type="entry name" value="NTP_transferase_dom"/>
</dbReference>
<dbReference type="SUPFAM" id="SSF53448">
    <property type="entry name" value="Nucleotide-diphospho-sugar transferases"/>
    <property type="match status" value="1"/>
</dbReference>
<name>A0A7D5LCS1_9EURY</name>
<sequence>MKAVVLAGGYATRLWPITRHRPKMFLPVGEETVIDQIFADLEVDDRIDEVFVSTNERFAERFEEYLAESTFEKPRLSVEDTSEESEKFGVIGALAQLVDREGVDDDLVVVAGDNLISFDVGEFVDFFEAKGAPSLAAYDVGSKRLAKEYGLVDLDGDLVVDFQEKPDDPKSTLVSIACYAYPRETLDLLETYLADGNNPDEPGWFVQWLQNREDVYAFTFDGAWFDIGTPESYLDAVAWELDGDNFVHPDATVENSTLGRNVHVMAGAEVVDSSLDESVVFDGATIRDADIRRSIIDEDTTVSGLDLAGALIGAHSTLTNGT</sequence>
<dbReference type="AlphaFoldDB" id="A0A7D5LCS1"/>
<dbReference type="EMBL" id="CP058579">
    <property type="protein sequence ID" value="QLG62929.1"/>
    <property type="molecule type" value="Genomic_DNA"/>
</dbReference>
<keyword evidence="3" id="KW-1185">Reference proteome</keyword>